<keyword evidence="2" id="KW-1185">Reference proteome</keyword>
<accession>A0A1G8N3X5</accession>
<protein>
    <submittedName>
        <fullName evidence="1">Uncharacterized protein</fullName>
    </submittedName>
</protein>
<dbReference type="AlphaFoldDB" id="A0A1G8N3X5"/>
<evidence type="ECO:0000313" key="2">
    <source>
        <dbReference type="Proteomes" id="UP000198607"/>
    </source>
</evidence>
<reference evidence="1 2" key="1">
    <citation type="submission" date="2016-10" db="EMBL/GenBank/DDBJ databases">
        <authorList>
            <person name="de Groot N.N."/>
        </authorList>
    </citation>
    <scope>NUCLEOTIDE SEQUENCE [LARGE SCALE GENOMIC DNA]</scope>
    <source>
        <strain evidence="1 2">DSM 5885</strain>
    </source>
</reference>
<gene>
    <name evidence="1" type="ORF">SAMN05660652_03975</name>
</gene>
<organism evidence="1 2">
    <name type="scientific">Propionivibrio dicarboxylicus</name>
    <dbReference type="NCBI Taxonomy" id="83767"/>
    <lineage>
        <taxon>Bacteria</taxon>
        <taxon>Pseudomonadati</taxon>
        <taxon>Pseudomonadota</taxon>
        <taxon>Betaproteobacteria</taxon>
        <taxon>Rhodocyclales</taxon>
        <taxon>Rhodocyclaceae</taxon>
        <taxon>Propionivibrio</taxon>
    </lineage>
</organism>
<dbReference type="EMBL" id="FNCY01000028">
    <property type="protein sequence ID" value="SDI74979.1"/>
    <property type="molecule type" value="Genomic_DNA"/>
</dbReference>
<proteinExistence type="predicted"/>
<evidence type="ECO:0000313" key="1">
    <source>
        <dbReference type="EMBL" id="SDI74979.1"/>
    </source>
</evidence>
<dbReference type="STRING" id="83767.SAMN05660652_03975"/>
<sequence>MAHQTSLKSLRTLHIDRDGEQAMRLNGRRVTVSELPDGVLPAWLADEMLEIVSSGVGARILLDDCLPPEWQKLNWERMACNGSELGKHAQIIRRYVAAPLSLRHGRSLLLDRWPDNRFIASVQPLIAASRVDARRGDTVDDWLAGTPDLSAYRELFIVAHGAAAPSTLLTETGTPWGWEPPEKLPALVWLLACEALAGGLDGLVDACLSRGACCVVSASGPLSAAHMAPLMAHWLGAAPTSLADWLFGQQQQDSHLGCADALVIHGCLPGDGVPSVFPV</sequence>
<dbReference type="Proteomes" id="UP000198607">
    <property type="component" value="Unassembled WGS sequence"/>
</dbReference>
<dbReference type="RefSeq" id="WP_091940438.1">
    <property type="nucleotide sequence ID" value="NZ_FNCY01000028.1"/>
</dbReference>
<name>A0A1G8N3X5_9RHOO</name>